<gene>
    <name evidence="2" type="ordered locus">Deba_2576</name>
</gene>
<dbReference type="KEGG" id="dbr:Deba_2576"/>
<evidence type="ECO:0000259" key="1">
    <source>
        <dbReference type="Pfam" id="PF04471"/>
    </source>
</evidence>
<organism evidence="2 3">
    <name type="scientific">Desulfarculus baarsii (strain ATCC 33931 / DSM 2075 / LMG 7858 / VKM B-1802 / 2st14)</name>
    <dbReference type="NCBI Taxonomy" id="644282"/>
    <lineage>
        <taxon>Bacteria</taxon>
        <taxon>Pseudomonadati</taxon>
        <taxon>Thermodesulfobacteriota</taxon>
        <taxon>Desulfarculia</taxon>
        <taxon>Desulfarculales</taxon>
        <taxon>Desulfarculaceae</taxon>
        <taxon>Desulfarculus</taxon>
    </lineage>
</organism>
<dbReference type="Proteomes" id="UP000009047">
    <property type="component" value="Chromosome"/>
</dbReference>
<feature type="domain" description="Restriction endonuclease type IV Mrr" evidence="1">
    <location>
        <begin position="1"/>
        <end position="104"/>
    </location>
</feature>
<evidence type="ECO:0000313" key="2">
    <source>
        <dbReference type="EMBL" id="ADK85931.1"/>
    </source>
</evidence>
<name>E1QK38_DESB2</name>
<sequence>MKWQEYQEAVAVFYEQLDGFGTVHRNVYLPDLVTGQRRQVDVMIEMTERGHSLRMLIDAKFHSTPLDVKDIEEVAALSQAVGAHKTIIVAANGFTSPAETKARFIQCDLKTLSIEEALDLIVPDKWKMCPVCNADCIVLDQEGMTSLDNGLIFWWLAGQCRGCKCARVHCQDCGQKMYIEIGESLVCGCGHEWHATDEGIAIEFFKEEPQW</sequence>
<dbReference type="AlphaFoldDB" id="E1QK38"/>
<dbReference type="STRING" id="644282.Deba_2576"/>
<dbReference type="Pfam" id="PF04471">
    <property type="entry name" value="Mrr_cat"/>
    <property type="match status" value="1"/>
</dbReference>
<dbReference type="OrthoDB" id="5191874at2"/>
<dbReference type="HOGENOM" id="CLU_1303265_0_0_7"/>
<protein>
    <recommendedName>
        <fullName evidence="1">Restriction endonuclease type IV Mrr domain-containing protein</fullName>
    </recommendedName>
</protein>
<dbReference type="GO" id="GO:0009307">
    <property type="term" value="P:DNA restriction-modification system"/>
    <property type="evidence" value="ECO:0007669"/>
    <property type="project" value="InterPro"/>
</dbReference>
<dbReference type="SUPFAM" id="SSF52980">
    <property type="entry name" value="Restriction endonuclease-like"/>
    <property type="match status" value="1"/>
</dbReference>
<dbReference type="GO" id="GO:0003677">
    <property type="term" value="F:DNA binding"/>
    <property type="evidence" value="ECO:0007669"/>
    <property type="project" value="InterPro"/>
</dbReference>
<accession>E1QK38</accession>
<dbReference type="RefSeq" id="WP_013259370.1">
    <property type="nucleotide sequence ID" value="NC_014365.1"/>
</dbReference>
<dbReference type="GO" id="GO:0004519">
    <property type="term" value="F:endonuclease activity"/>
    <property type="evidence" value="ECO:0007669"/>
    <property type="project" value="InterPro"/>
</dbReference>
<dbReference type="InterPro" id="IPR007560">
    <property type="entry name" value="Restrct_endonuc_IV_Mrr"/>
</dbReference>
<dbReference type="InterPro" id="IPR011335">
    <property type="entry name" value="Restrct_endonuc-II-like"/>
</dbReference>
<reference evidence="2 3" key="1">
    <citation type="journal article" date="2010" name="Stand. Genomic Sci.">
        <title>Complete genome sequence of Desulfarculus baarsii type strain (2st14).</title>
        <authorList>
            <person name="Sun H."/>
            <person name="Spring S."/>
            <person name="Lapidus A."/>
            <person name="Davenport K."/>
            <person name="Del Rio T.G."/>
            <person name="Tice H."/>
            <person name="Nolan M."/>
            <person name="Copeland A."/>
            <person name="Cheng J.F."/>
            <person name="Lucas S."/>
            <person name="Tapia R."/>
            <person name="Goodwin L."/>
            <person name="Pitluck S."/>
            <person name="Ivanova N."/>
            <person name="Pagani I."/>
            <person name="Mavromatis K."/>
            <person name="Ovchinnikova G."/>
            <person name="Pati A."/>
            <person name="Chen A."/>
            <person name="Palaniappan K."/>
            <person name="Hauser L."/>
            <person name="Chang Y.J."/>
            <person name="Jeffries C.D."/>
            <person name="Detter J.C."/>
            <person name="Han C."/>
            <person name="Rohde M."/>
            <person name="Brambilla E."/>
            <person name="Goker M."/>
            <person name="Woyke T."/>
            <person name="Bristow J."/>
            <person name="Eisen J.A."/>
            <person name="Markowitz V."/>
            <person name="Hugenholtz P."/>
            <person name="Kyrpides N.C."/>
            <person name="Klenk H.P."/>
            <person name="Land M."/>
        </authorList>
    </citation>
    <scope>NUCLEOTIDE SEQUENCE [LARGE SCALE GENOMIC DNA]</scope>
    <source>
        <strain evidence="3">ATCC 33931 / DSM 2075 / LMG 7858 / VKM B-1802 / 2st14</strain>
    </source>
</reference>
<proteinExistence type="predicted"/>
<evidence type="ECO:0000313" key="3">
    <source>
        <dbReference type="Proteomes" id="UP000009047"/>
    </source>
</evidence>
<dbReference type="EMBL" id="CP002085">
    <property type="protein sequence ID" value="ADK85931.1"/>
    <property type="molecule type" value="Genomic_DNA"/>
</dbReference>
<keyword evidence="3" id="KW-1185">Reference proteome</keyword>